<feature type="transmembrane region" description="Helical" evidence="11">
    <location>
        <begin position="604"/>
        <end position="628"/>
    </location>
</feature>
<dbReference type="InterPro" id="IPR029481">
    <property type="entry name" value="ABC_trans_N"/>
</dbReference>
<dbReference type="Pfam" id="PF14510">
    <property type="entry name" value="ABC_trans_N"/>
    <property type="match status" value="1"/>
</dbReference>
<evidence type="ECO:0000256" key="5">
    <source>
        <dbReference type="ARBA" id="ARBA00022737"/>
    </source>
</evidence>
<evidence type="ECO:0000256" key="7">
    <source>
        <dbReference type="ARBA" id="ARBA00022840"/>
    </source>
</evidence>
<evidence type="ECO:0000256" key="1">
    <source>
        <dbReference type="ARBA" id="ARBA00004141"/>
    </source>
</evidence>
<keyword evidence="4 11" id="KW-0812">Transmembrane</keyword>
<dbReference type="CDD" id="cd03232">
    <property type="entry name" value="ABCG_PDR_domain2"/>
    <property type="match status" value="1"/>
</dbReference>
<keyword evidence="8 11" id="KW-1133">Transmembrane helix</keyword>
<feature type="transmembrane region" description="Helical" evidence="11">
    <location>
        <begin position="1304"/>
        <end position="1328"/>
    </location>
</feature>
<evidence type="ECO:0000256" key="6">
    <source>
        <dbReference type="ARBA" id="ARBA00022741"/>
    </source>
</evidence>
<reference evidence="13 14" key="1">
    <citation type="journal article" date="2021" name="BMC Genomics">
        <title>Datura genome reveals duplications of psychoactive alkaloid biosynthetic genes and high mutation rate following tissue culture.</title>
        <authorList>
            <person name="Rajewski A."/>
            <person name="Carter-House D."/>
            <person name="Stajich J."/>
            <person name="Litt A."/>
        </authorList>
    </citation>
    <scope>NUCLEOTIDE SEQUENCE [LARGE SCALE GENOMIC DNA]</scope>
    <source>
        <strain evidence="13">AR-01</strain>
    </source>
</reference>
<organism evidence="13 14">
    <name type="scientific">Datura stramonium</name>
    <name type="common">Jimsonweed</name>
    <name type="synonym">Common thornapple</name>
    <dbReference type="NCBI Taxonomy" id="4076"/>
    <lineage>
        <taxon>Eukaryota</taxon>
        <taxon>Viridiplantae</taxon>
        <taxon>Streptophyta</taxon>
        <taxon>Embryophyta</taxon>
        <taxon>Tracheophyta</taxon>
        <taxon>Spermatophyta</taxon>
        <taxon>Magnoliopsida</taxon>
        <taxon>eudicotyledons</taxon>
        <taxon>Gunneridae</taxon>
        <taxon>Pentapetalae</taxon>
        <taxon>asterids</taxon>
        <taxon>lamiids</taxon>
        <taxon>Solanales</taxon>
        <taxon>Solanaceae</taxon>
        <taxon>Solanoideae</taxon>
        <taxon>Datureae</taxon>
        <taxon>Datura</taxon>
    </lineage>
</organism>
<keyword evidence="9 11" id="KW-0472">Membrane</keyword>
<feature type="transmembrane region" description="Helical" evidence="11">
    <location>
        <begin position="1369"/>
        <end position="1388"/>
    </location>
</feature>
<evidence type="ECO:0000313" key="13">
    <source>
        <dbReference type="EMBL" id="MCD9561243.1"/>
    </source>
</evidence>
<evidence type="ECO:0000256" key="11">
    <source>
        <dbReference type="SAM" id="Phobius"/>
    </source>
</evidence>
<feature type="region of interest" description="Disordered" evidence="10">
    <location>
        <begin position="1"/>
        <end position="32"/>
    </location>
</feature>
<feature type="domain" description="ABC transporter" evidence="12">
    <location>
        <begin position="880"/>
        <end position="1132"/>
    </location>
</feature>
<dbReference type="SMART" id="SM00382">
    <property type="entry name" value="AAA"/>
    <property type="match status" value="2"/>
</dbReference>
<keyword evidence="7" id="KW-0067">ATP-binding</keyword>
<dbReference type="PANTHER" id="PTHR48040">
    <property type="entry name" value="PLEIOTROPIC DRUG RESISTANCE PROTEIN 1-LIKE ISOFORM X1"/>
    <property type="match status" value="1"/>
</dbReference>
<evidence type="ECO:0000256" key="9">
    <source>
        <dbReference type="ARBA" id="ARBA00023136"/>
    </source>
</evidence>
<dbReference type="Proteomes" id="UP000823775">
    <property type="component" value="Unassembled WGS sequence"/>
</dbReference>
<feature type="transmembrane region" description="Helical" evidence="11">
    <location>
        <begin position="713"/>
        <end position="734"/>
    </location>
</feature>
<dbReference type="PANTHER" id="PTHR48040:SF26">
    <property type="entry name" value="ABC TRANSPORTER DOMAIN-CONTAINING PROTEIN"/>
    <property type="match status" value="1"/>
</dbReference>
<comment type="caution">
    <text evidence="13">The sequence shown here is derived from an EMBL/GenBank/DDBJ whole genome shotgun (WGS) entry which is preliminary data.</text>
</comment>
<keyword evidence="5" id="KW-0677">Repeat</keyword>
<dbReference type="InterPro" id="IPR034003">
    <property type="entry name" value="ABCG_PDR_2"/>
</dbReference>
<dbReference type="EMBL" id="JACEIK010002446">
    <property type="protein sequence ID" value="MCD9561243.1"/>
    <property type="molecule type" value="Genomic_DNA"/>
</dbReference>
<feature type="transmembrane region" description="Helical" evidence="11">
    <location>
        <begin position="568"/>
        <end position="589"/>
    </location>
</feature>
<dbReference type="InterPro" id="IPR003439">
    <property type="entry name" value="ABC_transporter-like_ATP-bd"/>
</dbReference>
<feature type="transmembrane region" description="Helical" evidence="11">
    <location>
        <begin position="1450"/>
        <end position="1473"/>
    </location>
</feature>
<evidence type="ECO:0000256" key="4">
    <source>
        <dbReference type="ARBA" id="ARBA00022692"/>
    </source>
</evidence>
<dbReference type="InterPro" id="IPR003593">
    <property type="entry name" value="AAA+_ATPase"/>
</dbReference>
<feature type="domain" description="ABC transporter" evidence="12">
    <location>
        <begin position="168"/>
        <end position="472"/>
    </location>
</feature>
<evidence type="ECO:0000313" key="14">
    <source>
        <dbReference type="Proteomes" id="UP000823775"/>
    </source>
</evidence>
<dbReference type="InterPro" id="IPR013525">
    <property type="entry name" value="ABC2_TM"/>
</dbReference>
<feature type="transmembrane region" description="Helical" evidence="11">
    <location>
        <begin position="1340"/>
        <end position="1363"/>
    </location>
</feature>
<comment type="subcellular location">
    <subcellularLocation>
        <location evidence="1">Membrane</location>
        <topology evidence="1">Multi-pass membrane protein</topology>
    </subcellularLocation>
</comment>
<evidence type="ECO:0000256" key="3">
    <source>
        <dbReference type="ARBA" id="ARBA00022448"/>
    </source>
</evidence>
<dbReference type="InterPro" id="IPR027417">
    <property type="entry name" value="P-loop_NTPase"/>
</dbReference>
<dbReference type="Pfam" id="PF08370">
    <property type="entry name" value="PDR_assoc"/>
    <property type="match status" value="1"/>
</dbReference>
<feature type="transmembrane region" description="Helical" evidence="11">
    <location>
        <begin position="1400"/>
        <end position="1419"/>
    </location>
</feature>
<gene>
    <name evidence="13" type="primary">PDR2_3</name>
    <name evidence="13" type="ORF">HAX54_020246</name>
</gene>
<dbReference type="InterPro" id="IPR013581">
    <property type="entry name" value="PDR_assoc"/>
</dbReference>
<evidence type="ECO:0000259" key="12">
    <source>
        <dbReference type="PROSITE" id="PS50893"/>
    </source>
</evidence>
<feature type="transmembrane region" description="Helical" evidence="11">
    <location>
        <begin position="1256"/>
        <end position="1284"/>
    </location>
</feature>
<dbReference type="InterPro" id="IPR043926">
    <property type="entry name" value="ABCG_dom"/>
</dbReference>
<evidence type="ECO:0000256" key="10">
    <source>
        <dbReference type="SAM" id="MobiDB-lite"/>
    </source>
</evidence>
<feature type="region of interest" description="Disordered" evidence="10">
    <location>
        <begin position="823"/>
        <end position="843"/>
    </location>
</feature>
<evidence type="ECO:0000256" key="8">
    <source>
        <dbReference type="ARBA" id="ARBA00022989"/>
    </source>
</evidence>
<dbReference type="Pfam" id="PF19055">
    <property type="entry name" value="ABC2_membrane_7"/>
    <property type="match status" value="1"/>
</dbReference>
<sequence>MEGTLGRGELAKSMSRQSMSRGGPGMSIGSVSSRSWASAGAREVFNAPGSGVFERSTRENDDEQELKWAAIERLPTYERLRKGILRQTVDGGETNYHEVDLVHLGLQDRKQLLESVLKFVEEDNERFLRRYRDRTDRVGIDTPKVEVRFEHLCIDGDAYVGSRALPTLWNASINFVEGFLQKIKIAPSKKRVVNILRDVKDSRMALLLGPPGAGKTTLLKALAGVPDKDLRVNGRISYCGRELSDFIPQRTCAYISQHDIHHGEMTVRETLDFAGRCLGVGTRYELLTELSRREKDAGIKPDPEMDAFLKATAVAGQESSLVTDYVLKILGMDICADILAGDDMRRGISGGQKKRLTTGEMLVGPAKVFFMDEISTGLDSSTTFQIVKYMRQMVHIMDVTSDNLFFNLHPETYDLSMTLYCSAMIISLLQPAPETYDLFDDIILLSEGKVVYQGPRENVLEFFESVGFKCPERKGVADFLQEVTSPKDQERYWFRKNEPYLYISVSEFAERFTNFHVGQQLFEDLGVPYDKSKAHPASLVTKKYGISNMELLKACLSREWLLMKRNSFLYIFKTFQITVMSIITFTVFFRTHMKSGQIADGAKFYGALFFSLINIMFNGIAELGLTIIRLPVFYKQRDSLFYPAWAFALPIWLLRIPLSFMESLIWIVLTYYTVGFAPPASRFFRQFLAYFASHLSAISLFRFIAALGRTQVVANTLSTITMLIVFLLGGFIVAKDDLEPWIQWGYYISPMTYGQNAIAINEFLDKRWSTPNNDTRFSEPTVGKVLLKARSMYTEDHVFWLCVVALFAFSSYKNNAALGDSRSVISDDDKSKKKKRTEQSSLYSAPMTEGIDMDVRDTNSSSNEEANKRGMVLPFQPLSLAFDHMNYYVDMPAEMKVQGVEDTRLQLLREVSGAFRPGVLTALVGVSGAGKTTLMDVLAGRKTEGSVEGSISISGYPKNQLTFARISGYCEQNDIHSPHVTVYESLVYSAWLRLSPDVKEHTRMNFVEEVMKLVELNPLRDSLVGLPGVDGLSTEQRKRLTIAVELVANPSIIFMDEPTSGLDARAAAIVMRTVRNTVDTGRTVVCTIHQPSIDIFEAFDELLLMKRGGQVIYAGPLGHHSHFLIEYFQSVPGVPGIKEGNNPATWMMDISAPAVEAQLQVDFADIYANSELYRRNQELIKELSIPAPGSQDLHFPTEYSQPFPEQCKACFWKQHLSYWRHPQYNAIRFVMTTIIGVIFGIVFWKKGNQLSKQQDLLNIIGAIYASVIFLGGTNTSAVQSVVAVERTVFYREKAARMFSPLPYAFAQVVIETIYIAIQTFIYTLILYAMIGFDWTAGKFFLFYFFIFMCFIYFTMYGMMLVALTPNYHVAAIVMSFFLCFWNLFSGFLISRTQIPIWWRWYYWGSPVAWTIYGVVTSQVGDNNKSIEIPGGGEVPLKLYLKDSYGFEYDFLGVVAAVHVVWALFFCFVFAYAIKFLNFQRR</sequence>
<feature type="transmembrane region" description="Helical" evidence="11">
    <location>
        <begin position="1226"/>
        <end position="1244"/>
    </location>
</feature>
<proteinExistence type="inferred from homology"/>
<dbReference type="Pfam" id="PF01061">
    <property type="entry name" value="ABC2_membrane"/>
    <property type="match status" value="2"/>
</dbReference>
<keyword evidence="3" id="KW-0813">Transport</keyword>
<feature type="transmembrane region" description="Helical" evidence="11">
    <location>
        <begin position="687"/>
        <end position="707"/>
    </location>
</feature>
<name>A0ABS8USR8_DATST</name>
<dbReference type="PROSITE" id="PS50893">
    <property type="entry name" value="ABC_TRANSPORTER_2"/>
    <property type="match status" value="2"/>
</dbReference>
<dbReference type="Gene3D" id="3.40.50.300">
    <property type="entry name" value="P-loop containing nucleotide triphosphate hydrolases"/>
    <property type="match status" value="2"/>
</dbReference>
<accession>A0ABS8USR8</accession>
<dbReference type="SUPFAM" id="SSF52540">
    <property type="entry name" value="P-loop containing nucleoside triphosphate hydrolases"/>
    <property type="match status" value="2"/>
</dbReference>
<keyword evidence="6" id="KW-0547">Nucleotide-binding</keyword>
<keyword evidence="14" id="KW-1185">Reference proteome</keyword>
<evidence type="ECO:0000256" key="2">
    <source>
        <dbReference type="ARBA" id="ARBA00006012"/>
    </source>
</evidence>
<comment type="similarity">
    <text evidence="2">Belongs to the ABC transporter superfamily. ABCG family. PDR (TC 3.A.1.205) subfamily.</text>
</comment>
<protein>
    <submittedName>
        <fullName evidence="13">Pleiotropic drug resistance protein 2</fullName>
    </submittedName>
</protein>
<dbReference type="Pfam" id="PF00005">
    <property type="entry name" value="ABC_tran"/>
    <property type="match status" value="2"/>
</dbReference>
<feature type="transmembrane region" description="Helical" evidence="11">
    <location>
        <begin position="640"/>
        <end position="658"/>
    </location>
</feature>